<name>A0A926HST5_9FIRM</name>
<evidence type="ECO:0000313" key="5">
    <source>
        <dbReference type="Proteomes" id="UP000651482"/>
    </source>
</evidence>
<evidence type="ECO:0000256" key="1">
    <source>
        <dbReference type="ARBA" id="ARBA00001933"/>
    </source>
</evidence>
<reference evidence="4" key="1">
    <citation type="submission" date="2020-08" db="EMBL/GenBank/DDBJ databases">
        <title>Genome public.</title>
        <authorList>
            <person name="Liu C."/>
            <person name="Sun Q."/>
        </authorList>
    </citation>
    <scope>NUCLEOTIDE SEQUENCE</scope>
    <source>
        <strain evidence="4">NSJ-40</strain>
    </source>
</reference>
<evidence type="ECO:0000256" key="2">
    <source>
        <dbReference type="ARBA" id="ARBA00022898"/>
    </source>
</evidence>
<dbReference type="SUPFAM" id="SSF51419">
    <property type="entry name" value="PLP-binding barrel"/>
    <property type="match status" value="1"/>
</dbReference>
<comment type="caution">
    <text evidence="4">The sequence shown here is derived from an EMBL/GenBank/DDBJ whole genome shotgun (WGS) entry which is preliminary data.</text>
</comment>
<dbReference type="InterPro" id="IPR009006">
    <property type="entry name" value="Ala_racemase/Decarboxylase_C"/>
</dbReference>
<dbReference type="GO" id="GO:0009089">
    <property type="term" value="P:lysine biosynthetic process via diaminopimelate"/>
    <property type="evidence" value="ECO:0007669"/>
    <property type="project" value="TreeGrafter"/>
</dbReference>
<dbReference type="Pfam" id="PF00278">
    <property type="entry name" value="Orn_DAP_Arg_deC"/>
    <property type="match status" value="1"/>
</dbReference>
<dbReference type="Proteomes" id="UP000651482">
    <property type="component" value="Unassembled WGS sequence"/>
</dbReference>
<keyword evidence="2" id="KW-0663">Pyridoxal phosphate</keyword>
<comment type="cofactor">
    <cofactor evidence="1">
        <name>pyridoxal 5'-phosphate</name>
        <dbReference type="ChEBI" id="CHEBI:597326"/>
    </cofactor>
</comment>
<sequence>MQTLLKTEKGSFYAFDIGILKNRVRWIAGHLPKQVDLCYAVKANLFLAKELENQVARFEVCSPGEAAVCRTLGIPSEKIVVSGVYKTPSVMAEMLADPAFCPVYTIESLEQYALLSRLAKENGRQISVLLRLTNGSQFGMNEEDIFALVRQTENDSPLRILGLQFFSGTQKQSVKKLRRELAALDALLLRLKTELQFTAEELEFGTGSPVVYFEGETFDEEAYFAALSETLCEMQFAGKITLELGRSIAASCGFYFTPVVDCKTNHGQNYALVDGGMHHIAYFGQYMAMKRPFLSVCGKEGLPPDAEWTICGSLCSMNDLLAKQVLLPALQVGDVLRFENTGAYCVTEGISLFLTRELPAVYLILENGEILKVRSTIQTAAWNTPQYGKKGF</sequence>
<accession>A0A926HST5</accession>
<dbReference type="PANTHER" id="PTHR43727">
    <property type="entry name" value="DIAMINOPIMELATE DECARBOXYLASE"/>
    <property type="match status" value="1"/>
</dbReference>
<dbReference type="Gene3D" id="2.40.37.10">
    <property type="entry name" value="Lyase, Ornithine Decarboxylase, Chain A, domain 1"/>
    <property type="match status" value="1"/>
</dbReference>
<proteinExistence type="predicted"/>
<dbReference type="InterPro" id="IPR029066">
    <property type="entry name" value="PLP-binding_barrel"/>
</dbReference>
<dbReference type="AlphaFoldDB" id="A0A926HST5"/>
<dbReference type="GO" id="GO:0008836">
    <property type="term" value="F:diaminopimelate decarboxylase activity"/>
    <property type="evidence" value="ECO:0007669"/>
    <property type="project" value="TreeGrafter"/>
</dbReference>
<keyword evidence="5" id="KW-1185">Reference proteome</keyword>
<protein>
    <submittedName>
        <fullName evidence="4">Alanine racemase</fullName>
    </submittedName>
</protein>
<dbReference type="SUPFAM" id="SSF50621">
    <property type="entry name" value="Alanine racemase C-terminal domain-like"/>
    <property type="match status" value="1"/>
</dbReference>
<gene>
    <name evidence="4" type="ORF">IAG03_06985</name>
</gene>
<organism evidence="4 5">
    <name type="scientific">Yeguia hominis</name>
    <dbReference type="NCBI Taxonomy" id="2763662"/>
    <lineage>
        <taxon>Bacteria</taxon>
        <taxon>Bacillati</taxon>
        <taxon>Bacillota</taxon>
        <taxon>Clostridia</taxon>
        <taxon>Eubacteriales</taxon>
        <taxon>Yeguiaceae</taxon>
        <taxon>Yeguia</taxon>
    </lineage>
</organism>
<dbReference type="PANTHER" id="PTHR43727:SF2">
    <property type="entry name" value="GROUP IV DECARBOXYLASE"/>
    <property type="match status" value="1"/>
</dbReference>
<feature type="domain" description="Orn/DAP/Arg decarboxylase 2 C-terminal" evidence="3">
    <location>
        <begin position="103"/>
        <end position="342"/>
    </location>
</feature>
<dbReference type="Gene3D" id="3.20.20.10">
    <property type="entry name" value="Alanine racemase"/>
    <property type="match status" value="1"/>
</dbReference>
<evidence type="ECO:0000259" key="3">
    <source>
        <dbReference type="Pfam" id="PF00278"/>
    </source>
</evidence>
<dbReference type="EMBL" id="JACRSN010000008">
    <property type="protein sequence ID" value="MBC8533751.1"/>
    <property type="molecule type" value="Genomic_DNA"/>
</dbReference>
<evidence type="ECO:0000313" key="4">
    <source>
        <dbReference type="EMBL" id="MBC8533751.1"/>
    </source>
</evidence>
<dbReference type="InterPro" id="IPR022643">
    <property type="entry name" value="De-COase2_C"/>
</dbReference>